<evidence type="ECO:0000313" key="2">
    <source>
        <dbReference type="Proteomes" id="UP000248134"/>
    </source>
</evidence>
<comment type="caution">
    <text evidence="1">The sequence shown here is derived from an EMBL/GenBank/DDBJ whole genome shotgun (WGS) entry which is preliminary data.</text>
</comment>
<protein>
    <recommendedName>
        <fullName evidence="3">DNA-binding protein</fullName>
    </recommendedName>
</protein>
<reference evidence="1 2" key="1">
    <citation type="submission" date="2018-06" db="EMBL/GenBank/DDBJ databases">
        <title>Draft Whole-Genome Sequence of the purple photosynthetic bacterium Rhodospeudomonas palustris XCP.</title>
        <authorList>
            <person name="Rayyan A."/>
            <person name="Meyer T.E."/>
            <person name="Kyndt J.A."/>
        </authorList>
    </citation>
    <scope>NUCLEOTIDE SEQUENCE [LARGE SCALE GENOMIC DNA]</scope>
    <source>
        <strain evidence="1 2">XCP</strain>
    </source>
</reference>
<evidence type="ECO:0000313" key="1">
    <source>
        <dbReference type="EMBL" id="PZA12745.1"/>
    </source>
</evidence>
<accession>A0A323UJ63</accession>
<organism evidence="1 2">
    <name type="scientific">Rhodopseudomonas palustris</name>
    <dbReference type="NCBI Taxonomy" id="1076"/>
    <lineage>
        <taxon>Bacteria</taxon>
        <taxon>Pseudomonadati</taxon>
        <taxon>Pseudomonadota</taxon>
        <taxon>Alphaproteobacteria</taxon>
        <taxon>Hyphomicrobiales</taxon>
        <taxon>Nitrobacteraceae</taxon>
        <taxon>Rhodopseudomonas</taxon>
    </lineage>
</organism>
<dbReference type="Proteomes" id="UP000248134">
    <property type="component" value="Unassembled WGS sequence"/>
</dbReference>
<name>A0A323UJ63_RHOPL</name>
<sequence>MLKGTAASDYLRDNWRVQCSARKLGKLAATGEGPKFYIYNNERLYPFSELDAFAEAKLGPLLSQIDAAPQDVAATANVDAAAEKECRQRREKWFRR</sequence>
<gene>
    <name evidence="1" type="ORF">DNX69_07595</name>
</gene>
<dbReference type="AlphaFoldDB" id="A0A323UJ63"/>
<evidence type="ECO:0008006" key="3">
    <source>
        <dbReference type="Google" id="ProtNLM"/>
    </source>
</evidence>
<proteinExistence type="predicted"/>
<dbReference type="EMBL" id="QKQS01000012">
    <property type="protein sequence ID" value="PZA12745.1"/>
    <property type="molecule type" value="Genomic_DNA"/>
</dbReference>